<comment type="similarity">
    <text evidence="1">Belongs to the type-B carboxylesterase/lipase family.</text>
</comment>
<sequence>MRLQNLLYVAALCGSSAAKTTSVPTRDIIAHTQQGAVRGVQVHDRVDAFLGVPFAQPPVGKLRFQPPQALQHAQFDKSRQPFNATKLGPACYQFNYNMILGESARTSTRESEDCLTLNVYVPKSKRGSNRTAKKLPVYIWAYGGGFGEGSNSVPLYNPTNFVAESKDIIVITLNYRLNIFGFPNSPALRHQNLGLRDQRTAVEWLRDNIASFGGDPRRMVWGGQSAGADSGHAMVYAYPRDPIISALLLQSGTVEIVNGRKTDADFEFKRVAGVVGCASSDRGKELECMRGIDADRLKHAISNNTLNRFGSPYGGMPMADDVTLFTNEEYAKRGKAGHFARLPTLMGMTLNEGDAVTNWDPVKGVNKNVSRIITETAFECNMAAESGYRALHGVPVWRYLYKGVFPEVTTYPWARSYHGADIPLLMGTYELMANNNTGHGDHRTIKDASRFLQHLFAAFIRDPVHGLERSYKLPTYRPNSTTLVELFKDNKPTLTRTHATENPACAHPTPIPWDAFN</sequence>
<feature type="domain" description="Carboxylesterase type B" evidence="4">
    <location>
        <begin position="29"/>
        <end position="356"/>
    </location>
</feature>
<evidence type="ECO:0000313" key="5">
    <source>
        <dbReference type="EMBL" id="KAJ6446472.1"/>
    </source>
</evidence>
<proteinExistence type="inferred from homology"/>
<comment type="caution">
    <text evidence="5">The sequence shown here is derived from an EMBL/GenBank/DDBJ whole genome shotgun (WGS) entry which is preliminary data.</text>
</comment>
<protein>
    <submittedName>
        <fullName evidence="5">Carboxylesterase family protein</fullName>
    </submittedName>
</protein>
<dbReference type="InterPro" id="IPR029058">
    <property type="entry name" value="AB_hydrolase_fold"/>
</dbReference>
<reference evidence="5" key="1">
    <citation type="submission" date="2023-01" db="EMBL/GenBank/DDBJ databases">
        <title>The growth and conidiation of Purpureocillium lavendulum are regulated by nitrogen source and histone H3K14 acetylation.</title>
        <authorList>
            <person name="Tang P."/>
            <person name="Han J."/>
            <person name="Zhang C."/>
            <person name="Tang P."/>
            <person name="Qi F."/>
            <person name="Zhang K."/>
            <person name="Liang L."/>
        </authorList>
    </citation>
    <scope>NUCLEOTIDE SEQUENCE</scope>
    <source>
        <strain evidence="5">YMF1.00683</strain>
    </source>
</reference>
<dbReference type="InterPro" id="IPR019819">
    <property type="entry name" value="Carboxylesterase_B_CS"/>
</dbReference>
<dbReference type="SUPFAM" id="SSF53474">
    <property type="entry name" value="alpha/beta-Hydrolases"/>
    <property type="match status" value="1"/>
</dbReference>
<name>A0AB34G4D0_9HYPO</name>
<dbReference type="PANTHER" id="PTHR43918">
    <property type="entry name" value="ACETYLCHOLINESTERASE"/>
    <property type="match status" value="1"/>
</dbReference>
<dbReference type="Proteomes" id="UP001163105">
    <property type="component" value="Unassembled WGS sequence"/>
</dbReference>
<evidence type="ECO:0000313" key="6">
    <source>
        <dbReference type="Proteomes" id="UP001163105"/>
    </source>
</evidence>
<feature type="signal peptide" evidence="3">
    <location>
        <begin position="1"/>
        <end position="18"/>
    </location>
</feature>
<dbReference type="PANTHER" id="PTHR43918:SF4">
    <property type="entry name" value="CARBOXYLIC ESTER HYDROLASE"/>
    <property type="match status" value="1"/>
</dbReference>
<dbReference type="InterPro" id="IPR002018">
    <property type="entry name" value="CarbesteraseB"/>
</dbReference>
<dbReference type="Gene3D" id="3.40.50.1820">
    <property type="entry name" value="alpha/beta hydrolase"/>
    <property type="match status" value="2"/>
</dbReference>
<dbReference type="GO" id="GO:0052689">
    <property type="term" value="F:carboxylic ester hydrolase activity"/>
    <property type="evidence" value="ECO:0007669"/>
    <property type="project" value="TreeGrafter"/>
</dbReference>
<dbReference type="InterPro" id="IPR050654">
    <property type="entry name" value="AChE-related_enzymes"/>
</dbReference>
<evidence type="ECO:0000256" key="2">
    <source>
        <dbReference type="ARBA" id="ARBA00022801"/>
    </source>
</evidence>
<dbReference type="Pfam" id="PF00135">
    <property type="entry name" value="COesterase"/>
    <property type="match status" value="1"/>
</dbReference>
<keyword evidence="6" id="KW-1185">Reference proteome</keyword>
<keyword evidence="3" id="KW-0732">Signal</keyword>
<evidence type="ECO:0000256" key="3">
    <source>
        <dbReference type="SAM" id="SignalP"/>
    </source>
</evidence>
<evidence type="ECO:0000259" key="4">
    <source>
        <dbReference type="Pfam" id="PF00135"/>
    </source>
</evidence>
<accession>A0AB34G4D0</accession>
<dbReference type="AlphaFoldDB" id="A0AB34G4D0"/>
<dbReference type="EMBL" id="JAQHRD010000001">
    <property type="protein sequence ID" value="KAJ6446472.1"/>
    <property type="molecule type" value="Genomic_DNA"/>
</dbReference>
<organism evidence="5 6">
    <name type="scientific">Purpureocillium lavendulum</name>
    <dbReference type="NCBI Taxonomy" id="1247861"/>
    <lineage>
        <taxon>Eukaryota</taxon>
        <taxon>Fungi</taxon>
        <taxon>Dikarya</taxon>
        <taxon>Ascomycota</taxon>
        <taxon>Pezizomycotina</taxon>
        <taxon>Sordariomycetes</taxon>
        <taxon>Hypocreomycetidae</taxon>
        <taxon>Hypocreales</taxon>
        <taxon>Ophiocordycipitaceae</taxon>
        <taxon>Purpureocillium</taxon>
    </lineage>
</organism>
<evidence type="ECO:0000256" key="1">
    <source>
        <dbReference type="ARBA" id="ARBA00005964"/>
    </source>
</evidence>
<feature type="chain" id="PRO_5044341553" evidence="3">
    <location>
        <begin position="19"/>
        <end position="517"/>
    </location>
</feature>
<keyword evidence="2" id="KW-0378">Hydrolase</keyword>
<dbReference type="PROSITE" id="PS00941">
    <property type="entry name" value="CARBOXYLESTERASE_B_2"/>
    <property type="match status" value="1"/>
</dbReference>
<gene>
    <name evidence="5" type="primary">BCHE</name>
    <name evidence="5" type="ORF">O9K51_01245</name>
</gene>